<sequence length="271" mass="28075">MATVLLIAVGGFWIVWRRVRHWPGAADPRAGRMIVIGTGVLAPLLSRAMNGPDGGTLIPPLGLLAAPYIALMLSGAAAWGARSGRSALAGPAAAHAHPPTDVIHSPASIGPRRGDRNGVVRGRFWPQVTLFMIAYTASVAITLADNPGDPDVGKTASYTLALLFQVAFVQPVAIVGFGTAWWRARSWPGARINYVGALIAVGAGLLVPAVNDHLRVPPFMEPPTVPDAVLIPWFIFGSAIAALALSMAARLIAAAVPAVHPASNKGGRAPG</sequence>
<keyword evidence="1" id="KW-1133">Transmembrane helix</keyword>
<proteinExistence type="predicted"/>
<evidence type="ECO:0000313" key="2">
    <source>
        <dbReference type="EMBL" id="MBB6073149.1"/>
    </source>
</evidence>
<dbReference type="AlphaFoldDB" id="A0A841H5X7"/>
<dbReference type="EMBL" id="JACHIA010000021">
    <property type="protein sequence ID" value="MBB6073149.1"/>
    <property type="molecule type" value="Genomic_DNA"/>
</dbReference>
<gene>
    <name evidence="2" type="ORF">HNQ61_004816</name>
</gene>
<name>A0A841H5X7_9BACT</name>
<protein>
    <submittedName>
        <fullName evidence="2">Glucose dehydrogenase</fullName>
    </submittedName>
</protein>
<feature type="transmembrane region" description="Helical" evidence="1">
    <location>
        <begin position="192"/>
        <end position="210"/>
    </location>
</feature>
<comment type="caution">
    <text evidence="2">The sequence shown here is derived from an EMBL/GenBank/DDBJ whole genome shotgun (WGS) entry which is preliminary data.</text>
</comment>
<keyword evidence="1" id="KW-0472">Membrane</keyword>
<accession>A0A841H5X7</accession>
<keyword evidence="1" id="KW-0812">Transmembrane</keyword>
<feature type="transmembrane region" description="Helical" evidence="1">
    <location>
        <begin position="230"/>
        <end position="253"/>
    </location>
</feature>
<evidence type="ECO:0000313" key="3">
    <source>
        <dbReference type="Proteomes" id="UP000582837"/>
    </source>
</evidence>
<feature type="transmembrane region" description="Helical" evidence="1">
    <location>
        <begin position="57"/>
        <end position="79"/>
    </location>
</feature>
<organism evidence="2 3">
    <name type="scientific">Longimicrobium terrae</name>
    <dbReference type="NCBI Taxonomy" id="1639882"/>
    <lineage>
        <taxon>Bacteria</taxon>
        <taxon>Pseudomonadati</taxon>
        <taxon>Gemmatimonadota</taxon>
        <taxon>Longimicrobiia</taxon>
        <taxon>Longimicrobiales</taxon>
        <taxon>Longimicrobiaceae</taxon>
        <taxon>Longimicrobium</taxon>
    </lineage>
</organism>
<feature type="transmembrane region" description="Helical" evidence="1">
    <location>
        <begin position="156"/>
        <end position="180"/>
    </location>
</feature>
<dbReference type="Proteomes" id="UP000582837">
    <property type="component" value="Unassembled WGS sequence"/>
</dbReference>
<feature type="transmembrane region" description="Helical" evidence="1">
    <location>
        <begin position="124"/>
        <end position="144"/>
    </location>
</feature>
<evidence type="ECO:0000256" key="1">
    <source>
        <dbReference type="SAM" id="Phobius"/>
    </source>
</evidence>
<reference evidence="2 3" key="1">
    <citation type="submission" date="2020-08" db="EMBL/GenBank/DDBJ databases">
        <title>Genomic Encyclopedia of Type Strains, Phase IV (KMG-IV): sequencing the most valuable type-strain genomes for metagenomic binning, comparative biology and taxonomic classification.</title>
        <authorList>
            <person name="Goeker M."/>
        </authorList>
    </citation>
    <scope>NUCLEOTIDE SEQUENCE [LARGE SCALE GENOMIC DNA]</scope>
    <source>
        <strain evidence="2 3">DSM 29007</strain>
    </source>
</reference>
<dbReference type="RefSeq" id="WP_183685817.1">
    <property type="nucleotide sequence ID" value="NZ_JACHIA010000021.1"/>
</dbReference>
<keyword evidence="3" id="KW-1185">Reference proteome</keyword>